<dbReference type="InterPro" id="IPR036271">
    <property type="entry name" value="Tet_transcr_reg_TetR-rel_C_sf"/>
</dbReference>
<gene>
    <name evidence="7" type="ORF">WT56_01205</name>
</gene>
<comment type="caution">
    <text evidence="7">The sequence shown here is derived from an EMBL/GenBank/DDBJ whole genome shotgun (WGS) entry which is preliminary data.</text>
</comment>
<feature type="DNA-binding region" description="H-T-H motif" evidence="4">
    <location>
        <begin position="42"/>
        <end position="61"/>
    </location>
</feature>
<keyword evidence="3" id="KW-0804">Transcription</keyword>
<evidence type="ECO:0000259" key="6">
    <source>
        <dbReference type="PROSITE" id="PS50977"/>
    </source>
</evidence>
<organism evidence="7 8">
    <name type="scientific">Burkholderia pseudomultivorans</name>
    <dbReference type="NCBI Taxonomy" id="1207504"/>
    <lineage>
        <taxon>Bacteria</taxon>
        <taxon>Pseudomonadati</taxon>
        <taxon>Pseudomonadota</taxon>
        <taxon>Betaproteobacteria</taxon>
        <taxon>Burkholderiales</taxon>
        <taxon>Burkholderiaceae</taxon>
        <taxon>Burkholderia</taxon>
        <taxon>Burkholderia cepacia complex</taxon>
    </lineage>
</organism>
<dbReference type="InterPro" id="IPR009057">
    <property type="entry name" value="Homeodomain-like_sf"/>
</dbReference>
<dbReference type="AlphaFoldDB" id="A0A132EA15"/>
<feature type="region of interest" description="Disordered" evidence="5">
    <location>
        <begin position="214"/>
        <end position="237"/>
    </location>
</feature>
<dbReference type="PRINTS" id="PR00455">
    <property type="entry name" value="HTHTETR"/>
</dbReference>
<dbReference type="Pfam" id="PF00440">
    <property type="entry name" value="TetR_N"/>
    <property type="match status" value="1"/>
</dbReference>
<name>A0A132EA15_9BURK</name>
<sequence length="237" mass="26496">MVERVVKKAGASLKSQRSELKRRQILDAAADVIARRGYAGTMLSEVAAQINAQPGGIYYHFESREQLFEEVLRHGVEDAYVYTQMMVNGLPDTATPIERLETAIRAHLERQLTGINNYSRAAYRVMSEIPDDMRQTIEVQQKAYGKLFETLIGAAVEAGELEPVNQRAFMFLLLGAVNWVPQWFNPKGRLSVREICDLVMKTMFEGVATPEGRAHRAGAVESEADEPVKAKRRGKAG</sequence>
<dbReference type="SUPFAM" id="SSF48498">
    <property type="entry name" value="Tetracyclin repressor-like, C-terminal domain"/>
    <property type="match status" value="1"/>
</dbReference>
<dbReference type="EMBL" id="LPJR01000067">
    <property type="protein sequence ID" value="KWF22790.1"/>
    <property type="molecule type" value="Genomic_DNA"/>
</dbReference>
<dbReference type="OrthoDB" id="5523834at2"/>
<evidence type="ECO:0000313" key="7">
    <source>
        <dbReference type="EMBL" id="KWF22790.1"/>
    </source>
</evidence>
<evidence type="ECO:0000256" key="3">
    <source>
        <dbReference type="ARBA" id="ARBA00023163"/>
    </source>
</evidence>
<dbReference type="RefSeq" id="WP_060245505.1">
    <property type="nucleotide sequence ID" value="NZ_LPJR01000067.1"/>
</dbReference>
<dbReference type="InterPro" id="IPR001647">
    <property type="entry name" value="HTH_TetR"/>
</dbReference>
<evidence type="ECO:0000256" key="1">
    <source>
        <dbReference type="ARBA" id="ARBA00023015"/>
    </source>
</evidence>
<dbReference type="InterPro" id="IPR050109">
    <property type="entry name" value="HTH-type_TetR-like_transc_reg"/>
</dbReference>
<dbReference type="GO" id="GO:0000976">
    <property type="term" value="F:transcription cis-regulatory region binding"/>
    <property type="evidence" value="ECO:0007669"/>
    <property type="project" value="TreeGrafter"/>
</dbReference>
<reference evidence="7 8" key="1">
    <citation type="submission" date="2015-11" db="EMBL/GenBank/DDBJ databases">
        <title>Expanding the genomic diversity of Burkholderia species for the development of highly accurate diagnostics.</title>
        <authorList>
            <person name="Sahl J."/>
            <person name="Keim P."/>
            <person name="Wagner D."/>
        </authorList>
    </citation>
    <scope>NUCLEOTIDE SEQUENCE [LARGE SCALE GENOMIC DNA]</scope>
    <source>
        <strain evidence="7 8">MSMB368WGS</strain>
    </source>
</reference>
<keyword evidence="2 4" id="KW-0238">DNA-binding</keyword>
<dbReference type="Gene3D" id="1.10.357.10">
    <property type="entry name" value="Tetracycline Repressor, domain 2"/>
    <property type="match status" value="1"/>
</dbReference>
<dbReference type="Pfam" id="PF17932">
    <property type="entry name" value="TetR_C_24"/>
    <property type="match status" value="1"/>
</dbReference>
<dbReference type="GO" id="GO:0003700">
    <property type="term" value="F:DNA-binding transcription factor activity"/>
    <property type="evidence" value="ECO:0007669"/>
    <property type="project" value="TreeGrafter"/>
</dbReference>
<evidence type="ECO:0000256" key="4">
    <source>
        <dbReference type="PROSITE-ProRule" id="PRU00335"/>
    </source>
</evidence>
<dbReference type="PROSITE" id="PS50977">
    <property type="entry name" value="HTH_TETR_2"/>
    <property type="match status" value="1"/>
</dbReference>
<protein>
    <recommendedName>
        <fullName evidence="6">HTH tetR-type domain-containing protein</fullName>
    </recommendedName>
</protein>
<dbReference type="Proteomes" id="UP000062912">
    <property type="component" value="Unassembled WGS sequence"/>
</dbReference>
<keyword evidence="1" id="KW-0805">Transcription regulation</keyword>
<evidence type="ECO:0000256" key="2">
    <source>
        <dbReference type="ARBA" id="ARBA00023125"/>
    </source>
</evidence>
<feature type="domain" description="HTH tetR-type" evidence="6">
    <location>
        <begin position="19"/>
        <end position="79"/>
    </location>
</feature>
<accession>A0A132EA15</accession>
<dbReference type="PANTHER" id="PTHR30055:SF234">
    <property type="entry name" value="HTH-TYPE TRANSCRIPTIONAL REGULATOR BETI"/>
    <property type="match status" value="1"/>
</dbReference>
<dbReference type="PANTHER" id="PTHR30055">
    <property type="entry name" value="HTH-TYPE TRANSCRIPTIONAL REGULATOR RUTR"/>
    <property type="match status" value="1"/>
</dbReference>
<evidence type="ECO:0000256" key="5">
    <source>
        <dbReference type="SAM" id="MobiDB-lite"/>
    </source>
</evidence>
<dbReference type="Gene3D" id="1.10.10.60">
    <property type="entry name" value="Homeodomain-like"/>
    <property type="match status" value="1"/>
</dbReference>
<dbReference type="SUPFAM" id="SSF46689">
    <property type="entry name" value="Homeodomain-like"/>
    <property type="match status" value="1"/>
</dbReference>
<proteinExistence type="predicted"/>
<evidence type="ECO:0000313" key="8">
    <source>
        <dbReference type="Proteomes" id="UP000062912"/>
    </source>
</evidence>
<dbReference type="InterPro" id="IPR041490">
    <property type="entry name" value="KstR2_TetR_C"/>
</dbReference>